<dbReference type="AlphaFoldDB" id="A0A149PKG2"/>
<accession>A0A149PKG2</accession>
<dbReference type="STRING" id="1399968.CI15_20535"/>
<dbReference type="OrthoDB" id="8678477at2"/>
<dbReference type="Proteomes" id="UP000075613">
    <property type="component" value="Unassembled WGS sequence"/>
</dbReference>
<evidence type="ECO:0000313" key="2">
    <source>
        <dbReference type="EMBL" id="KXU85545.1"/>
    </source>
</evidence>
<reference evidence="2 3" key="1">
    <citation type="journal article" date="2015" name="Int. J. Syst. Evol. Microbiol.">
        <title>Burkholderia monticola sp. nov., isolated from mountain soil.</title>
        <authorList>
            <person name="Baek I."/>
            <person name="Seo B."/>
            <person name="Lee I."/>
            <person name="Yi H."/>
            <person name="Chun J."/>
        </authorList>
    </citation>
    <scope>NUCLEOTIDE SEQUENCE [LARGE SCALE GENOMIC DNA]</scope>
    <source>
        <strain evidence="2 3">JC2948</strain>
    </source>
</reference>
<name>A0A149PKG2_9BURK</name>
<dbReference type="PANTHER" id="PTHR42928">
    <property type="entry name" value="TRICARBOXYLATE-BINDING PROTEIN"/>
    <property type="match status" value="1"/>
</dbReference>
<dbReference type="CDD" id="cd07012">
    <property type="entry name" value="PBP2_Bug_TTT"/>
    <property type="match status" value="1"/>
</dbReference>
<dbReference type="Pfam" id="PF03401">
    <property type="entry name" value="TctC"/>
    <property type="match status" value="1"/>
</dbReference>
<organism evidence="2 3">
    <name type="scientific">Paraburkholderia monticola</name>
    <dbReference type="NCBI Taxonomy" id="1399968"/>
    <lineage>
        <taxon>Bacteria</taxon>
        <taxon>Pseudomonadati</taxon>
        <taxon>Pseudomonadota</taxon>
        <taxon>Betaproteobacteria</taxon>
        <taxon>Burkholderiales</taxon>
        <taxon>Burkholderiaceae</taxon>
        <taxon>Paraburkholderia</taxon>
    </lineage>
</organism>
<dbReference type="PANTHER" id="PTHR42928:SF5">
    <property type="entry name" value="BLR1237 PROTEIN"/>
    <property type="match status" value="1"/>
</dbReference>
<dbReference type="Gene3D" id="3.40.190.10">
    <property type="entry name" value="Periplasmic binding protein-like II"/>
    <property type="match status" value="1"/>
</dbReference>
<proteinExistence type="inferred from homology"/>
<protein>
    <submittedName>
        <fullName evidence="2">C4-dicarboxylate ABC transporter substrate-binding protein</fullName>
    </submittedName>
</protein>
<evidence type="ECO:0000256" key="1">
    <source>
        <dbReference type="ARBA" id="ARBA00006987"/>
    </source>
</evidence>
<dbReference type="PROSITE" id="PS51318">
    <property type="entry name" value="TAT"/>
    <property type="match status" value="1"/>
</dbReference>
<keyword evidence="3" id="KW-1185">Reference proteome</keyword>
<evidence type="ECO:0000313" key="3">
    <source>
        <dbReference type="Proteomes" id="UP000075613"/>
    </source>
</evidence>
<dbReference type="SUPFAM" id="SSF53850">
    <property type="entry name" value="Periplasmic binding protein-like II"/>
    <property type="match status" value="1"/>
</dbReference>
<dbReference type="PIRSF" id="PIRSF017082">
    <property type="entry name" value="YflP"/>
    <property type="match status" value="1"/>
</dbReference>
<dbReference type="Gene3D" id="3.40.190.150">
    <property type="entry name" value="Bordetella uptake gene, domain 1"/>
    <property type="match status" value="1"/>
</dbReference>
<dbReference type="EMBL" id="LRBG01000031">
    <property type="protein sequence ID" value="KXU85545.1"/>
    <property type="molecule type" value="Genomic_DNA"/>
</dbReference>
<dbReference type="InterPro" id="IPR005064">
    <property type="entry name" value="BUG"/>
</dbReference>
<dbReference type="RefSeq" id="WP_062130304.1">
    <property type="nucleotide sequence ID" value="NZ_LRBG01000031.1"/>
</dbReference>
<dbReference type="InterPro" id="IPR042100">
    <property type="entry name" value="Bug_dom1"/>
</dbReference>
<gene>
    <name evidence="2" type="ORF">CI15_20535</name>
</gene>
<dbReference type="InterPro" id="IPR006311">
    <property type="entry name" value="TAT_signal"/>
</dbReference>
<comment type="caution">
    <text evidence="2">The sequence shown here is derived from an EMBL/GenBank/DDBJ whole genome shotgun (WGS) entry which is preliminary data.</text>
</comment>
<sequence>MLTRRRLLISLGSVGAPLLLGWMPAARADYPDSPIRIVIAFPAGAGEAEARIVAKRLGEVLKQPVIVEAHPGAGGNIAAAYVAKSRGDGYTLLLGVSTFFETNPMIYKDIGYQPADLQPVSVISEQPFVLVVNASLPIHSLQELIAYAKQHPGKVTNATAGLGSPLDLIAKEFMVRTGAQILNVPYKGGGEDTLAVLGGFADMLFGGVADVTAGIQSGKMRALCVTGNRRLPHFPDLPTIAEAGLAGYDFTVWNCLSVPSSTPPAIVAKLHAAIVTTMASPDVQTGFDRIGFFPTSSTGEELSKRIVSETEIWRAVLKKSGTLQQQ</sequence>
<comment type="similarity">
    <text evidence="1">Belongs to the UPF0065 (bug) family.</text>
</comment>